<dbReference type="InterPro" id="IPR000595">
    <property type="entry name" value="cNMP-bd_dom"/>
</dbReference>
<dbReference type="PROSITE" id="PS50042">
    <property type="entry name" value="CNMP_BINDING_3"/>
    <property type="match status" value="1"/>
</dbReference>
<accession>A0ABT8WB07</accession>
<comment type="caution">
    <text evidence="2">The sequence shown here is derived from an EMBL/GenBank/DDBJ whole genome shotgun (WGS) entry which is preliminary data.</text>
</comment>
<evidence type="ECO:0000259" key="1">
    <source>
        <dbReference type="PROSITE" id="PS50042"/>
    </source>
</evidence>
<proteinExistence type="predicted"/>
<sequence length="188" mass="22144">MNNVRAYFDTLVKMNDVDWELFSSKLEKKEFKKRTILLESGNIEKYLYFIEKGSVRLYIPKEDYDLTFGFCFSGRFMSAYDSFLTQTSSTYHIETLTETTIWRLTFDDLQDIYKQTEVGHAIGRIAAENLFLAKVKREQSLLNQTPQERYLSLFTEQPQLIKEIPLKYLASYIGITPQALSRIRKRIS</sequence>
<protein>
    <submittedName>
        <fullName evidence="2">Crp/Fnr family transcriptional regulator</fullName>
    </submittedName>
</protein>
<dbReference type="RefSeq" id="WP_303278024.1">
    <property type="nucleotide sequence ID" value="NZ_JAUOEK010000119.1"/>
</dbReference>
<keyword evidence="3" id="KW-1185">Reference proteome</keyword>
<dbReference type="CDD" id="cd00038">
    <property type="entry name" value="CAP_ED"/>
    <property type="match status" value="1"/>
</dbReference>
<gene>
    <name evidence="2" type="ORF">Q4Q35_11005</name>
</gene>
<dbReference type="Proteomes" id="UP001176883">
    <property type="component" value="Unassembled WGS sequence"/>
</dbReference>
<dbReference type="SUPFAM" id="SSF51206">
    <property type="entry name" value="cAMP-binding domain-like"/>
    <property type="match status" value="1"/>
</dbReference>
<dbReference type="EMBL" id="JAUOEK010000119">
    <property type="protein sequence ID" value="MDO5970333.1"/>
    <property type="molecule type" value="Genomic_DNA"/>
</dbReference>
<reference evidence="2" key="1">
    <citation type="submission" date="2023-07" db="EMBL/GenBank/DDBJ databases">
        <title>Two novel species in the genus Flavivirga.</title>
        <authorList>
            <person name="Kwon K."/>
        </authorList>
    </citation>
    <scope>NUCLEOTIDE SEQUENCE</scope>
    <source>
        <strain evidence="2">KCTC 52353</strain>
    </source>
</reference>
<dbReference type="InterPro" id="IPR014710">
    <property type="entry name" value="RmlC-like_jellyroll"/>
</dbReference>
<feature type="domain" description="Cyclic nucleotide-binding" evidence="1">
    <location>
        <begin position="26"/>
        <end position="112"/>
    </location>
</feature>
<dbReference type="Gene3D" id="2.60.120.10">
    <property type="entry name" value="Jelly Rolls"/>
    <property type="match status" value="1"/>
</dbReference>
<organism evidence="2 3">
    <name type="scientific">Flavivirga aquimarina</name>
    <dbReference type="NCBI Taxonomy" id="2027862"/>
    <lineage>
        <taxon>Bacteria</taxon>
        <taxon>Pseudomonadati</taxon>
        <taxon>Bacteroidota</taxon>
        <taxon>Flavobacteriia</taxon>
        <taxon>Flavobacteriales</taxon>
        <taxon>Flavobacteriaceae</taxon>
        <taxon>Flavivirga</taxon>
    </lineage>
</organism>
<dbReference type="InterPro" id="IPR018490">
    <property type="entry name" value="cNMP-bd_dom_sf"/>
</dbReference>
<name>A0ABT8WB07_9FLAO</name>
<evidence type="ECO:0000313" key="3">
    <source>
        <dbReference type="Proteomes" id="UP001176883"/>
    </source>
</evidence>
<evidence type="ECO:0000313" key="2">
    <source>
        <dbReference type="EMBL" id="MDO5970333.1"/>
    </source>
</evidence>
<dbReference type="Pfam" id="PF00027">
    <property type="entry name" value="cNMP_binding"/>
    <property type="match status" value="1"/>
</dbReference>